<dbReference type="InterPro" id="IPR018120">
    <property type="entry name" value="Glyco_hydro_1_AS"/>
</dbReference>
<dbReference type="PROSITE" id="PS00572">
    <property type="entry name" value="GLYCOSYL_HYDROL_F1_1"/>
    <property type="match status" value="1"/>
</dbReference>
<accession>A0ABV9EUU9</accession>
<dbReference type="PROSITE" id="PS51318">
    <property type="entry name" value="TAT"/>
    <property type="match status" value="1"/>
</dbReference>
<keyword evidence="3 7" id="KW-0378">Hydrolase</keyword>
<evidence type="ECO:0000256" key="1">
    <source>
        <dbReference type="ARBA" id="ARBA00010838"/>
    </source>
</evidence>
<sequence>MDFADALDRRSILMGMAAGSALLSAPSTAAAPTRNAPKVRFPTGFLWGASSAGHQTEGNNVSSDLWIVENMNPSPFRERSGDACDSYHRWGEDVALVKAMGLNAYRFSLEWSRVEPEEGQFSLAELDHYRRCIAACRDAGIFPNVTLNHFSSPRWFAARGAWNKPDAPELFARYAERVSKHMGDLIGMAVPFNEPNAPLVVKWSPDMQSATGQPMDIASMSAPLMKLAAKKVGSDEFSSFLFSDPKTAVPAMIRAHELAMAALKAGPGKFPVGAIVSIGDDQAVDGGEAKVAQKRQEVYSQWLEAAARSDFLGVQGYTRYLIGPEGPRKAGKDAEFTKSKWEYYPAAIGNIVRYAASQVKVPIYVTENGISTDNDVRRVDYISGALAGLKAAIDAGADVRGYFHWTLLDNWEWNEGFHQRFGLVDVDRTSFKRTIKPSGRHLGAIARRNAI</sequence>
<name>A0ABV9EUU9_9SPHN</name>
<dbReference type="GO" id="GO:0016798">
    <property type="term" value="F:hydrolase activity, acting on glycosyl bonds"/>
    <property type="evidence" value="ECO:0007669"/>
    <property type="project" value="UniProtKB-KW"/>
</dbReference>
<dbReference type="EMBL" id="JBHSFZ010000004">
    <property type="protein sequence ID" value="MFC4593223.1"/>
    <property type="molecule type" value="Genomic_DNA"/>
</dbReference>
<evidence type="ECO:0000256" key="3">
    <source>
        <dbReference type="ARBA" id="ARBA00022801"/>
    </source>
</evidence>
<keyword evidence="4 7" id="KW-0326">Glycosidase</keyword>
<dbReference type="RefSeq" id="WP_380802489.1">
    <property type="nucleotide sequence ID" value="NZ_JBHSFZ010000004.1"/>
</dbReference>
<dbReference type="SUPFAM" id="SSF51445">
    <property type="entry name" value="(Trans)glycosidases"/>
    <property type="match status" value="1"/>
</dbReference>
<dbReference type="InterPro" id="IPR017853">
    <property type="entry name" value="GH"/>
</dbReference>
<comment type="similarity">
    <text evidence="1 6">Belongs to the glycosyl hydrolase 1 family.</text>
</comment>
<protein>
    <recommendedName>
        <fullName evidence="2">beta-glucosidase</fullName>
        <ecNumber evidence="2">3.2.1.21</ecNumber>
    </recommendedName>
</protein>
<dbReference type="Proteomes" id="UP001595957">
    <property type="component" value="Unassembled WGS sequence"/>
</dbReference>
<keyword evidence="8" id="KW-1185">Reference proteome</keyword>
<feature type="active site" description="Nucleophile" evidence="5">
    <location>
        <position position="367"/>
    </location>
</feature>
<gene>
    <name evidence="7" type="ORF">ACFO3E_03295</name>
</gene>
<evidence type="ECO:0000256" key="6">
    <source>
        <dbReference type="RuleBase" id="RU003690"/>
    </source>
</evidence>
<evidence type="ECO:0000313" key="8">
    <source>
        <dbReference type="Proteomes" id="UP001595957"/>
    </source>
</evidence>
<dbReference type="PANTHER" id="PTHR10353">
    <property type="entry name" value="GLYCOSYL HYDROLASE"/>
    <property type="match status" value="1"/>
</dbReference>
<evidence type="ECO:0000256" key="5">
    <source>
        <dbReference type="PROSITE-ProRule" id="PRU10055"/>
    </source>
</evidence>
<dbReference type="Pfam" id="PF00232">
    <property type="entry name" value="Glyco_hydro_1"/>
    <property type="match status" value="2"/>
</dbReference>
<dbReference type="PRINTS" id="PR00131">
    <property type="entry name" value="GLHYDRLASE1"/>
</dbReference>
<dbReference type="Gene3D" id="3.20.20.80">
    <property type="entry name" value="Glycosidases"/>
    <property type="match status" value="1"/>
</dbReference>
<evidence type="ECO:0000256" key="2">
    <source>
        <dbReference type="ARBA" id="ARBA00012744"/>
    </source>
</evidence>
<dbReference type="EC" id="3.2.1.21" evidence="2"/>
<proteinExistence type="inferred from homology"/>
<evidence type="ECO:0000313" key="7">
    <source>
        <dbReference type="EMBL" id="MFC4593223.1"/>
    </source>
</evidence>
<reference evidence="8" key="1">
    <citation type="journal article" date="2019" name="Int. J. Syst. Evol. Microbiol.">
        <title>The Global Catalogue of Microorganisms (GCM) 10K type strain sequencing project: providing services to taxonomists for standard genome sequencing and annotation.</title>
        <authorList>
            <consortium name="The Broad Institute Genomics Platform"/>
            <consortium name="The Broad Institute Genome Sequencing Center for Infectious Disease"/>
            <person name="Wu L."/>
            <person name="Ma J."/>
        </authorList>
    </citation>
    <scope>NUCLEOTIDE SEQUENCE [LARGE SCALE GENOMIC DNA]</scope>
    <source>
        <strain evidence="8">NBRC 103632</strain>
    </source>
</reference>
<organism evidence="7 8">
    <name type="scientific">Sphingobium tyrosinilyticum</name>
    <dbReference type="NCBI Taxonomy" id="2715436"/>
    <lineage>
        <taxon>Bacteria</taxon>
        <taxon>Pseudomonadati</taxon>
        <taxon>Pseudomonadota</taxon>
        <taxon>Alphaproteobacteria</taxon>
        <taxon>Sphingomonadales</taxon>
        <taxon>Sphingomonadaceae</taxon>
        <taxon>Sphingobium</taxon>
    </lineage>
</organism>
<dbReference type="InterPro" id="IPR001360">
    <property type="entry name" value="Glyco_hydro_1"/>
</dbReference>
<comment type="caution">
    <text evidence="7">The sequence shown here is derived from an EMBL/GenBank/DDBJ whole genome shotgun (WGS) entry which is preliminary data.</text>
</comment>
<dbReference type="PANTHER" id="PTHR10353:SF36">
    <property type="entry name" value="LP05116P"/>
    <property type="match status" value="1"/>
</dbReference>
<evidence type="ECO:0000256" key="4">
    <source>
        <dbReference type="ARBA" id="ARBA00023295"/>
    </source>
</evidence>
<dbReference type="InterPro" id="IPR006311">
    <property type="entry name" value="TAT_signal"/>
</dbReference>